<name>A0A1M7RPV5_9ACTN</name>
<reference evidence="3 4" key="1">
    <citation type="submission" date="2016-11" db="EMBL/GenBank/DDBJ databases">
        <authorList>
            <person name="Jaros S."/>
            <person name="Januszkiewicz K."/>
            <person name="Wedrychowicz H."/>
        </authorList>
    </citation>
    <scope>NUCLEOTIDE SEQUENCE [LARGE SCALE GENOMIC DNA]</scope>
    <source>
        <strain evidence="3 4">DSM 46144</strain>
    </source>
</reference>
<evidence type="ECO:0000313" key="1">
    <source>
        <dbReference type="EMBL" id="SHN46315.1"/>
    </source>
</evidence>
<organism evidence="3 4">
    <name type="scientific">Cryptosporangium aurantiacum</name>
    <dbReference type="NCBI Taxonomy" id="134849"/>
    <lineage>
        <taxon>Bacteria</taxon>
        <taxon>Bacillati</taxon>
        <taxon>Actinomycetota</taxon>
        <taxon>Actinomycetes</taxon>
        <taxon>Cryptosporangiales</taxon>
        <taxon>Cryptosporangiaceae</taxon>
        <taxon>Cryptosporangium</taxon>
    </lineage>
</organism>
<gene>
    <name evidence="1" type="ORF">SAMN05443668_114149</name>
    <name evidence="2" type="ORF">SAMN05443668_115153</name>
    <name evidence="3" type="ORF">SAMN05443668_1371</name>
</gene>
<feature type="non-terminal residue" evidence="3">
    <location>
        <position position="1"/>
    </location>
</feature>
<dbReference type="EMBL" id="FRCS01000015">
    <property type="protein sequence ID" value="SHN46464.1"/>
    <property type="molecule type" value="Genomic_DNA"/>
</dbReference>
<protein>
    <submittedName>
        <fullName evidence="3">Uncharacterized protein</fullName>
    </submittedName>
</protein>
<sequence length="24" mass="2616">RKIRSSPNHATRLVNAVQTLILAG</sequence>
<evidence type="ECO:0000313" key="4">
    <source>
        <dbReference type="Proteomes" id="UP000184440"/>
    </source>
</evidence>
<dbReference type="Proteomes" id="UP000184440">
    <property type="component" value="Unassembled WGS sequence"/>
</dbReference>
<proteinExistence type="predicted"/>
<evidence type="ECO:0000313" key="2">
    <source>
        <dbReference type="EMBL" id="SHN46464.1"/>
    </source>
</evidence>
<dbReference type="AlphaFoldDB" id="A0A1M7RPV5"/>
<dbReference type="EMBL" id="FRCS01000014">
    <property type="protein sequence ID" value="SHN46315.1"/>
    <property type="molecule type" value="Genomic_DNA"/>
</dbReference>
<accession>A0A1M7RPV5</accession>
<dbReference type="EMBL" id="FRCS01000037">
    <property type="protein sequence ID" value="SHN48210.1"/>
    <property type="molecule type" value="Genomic_DNA"/>
</dbReference>
<keyword evidence="4" id="KW-1185">Reference proteome</keyword>
<evidence type="ECO:0000313" key="3">
    <source>
        <dbReference type="EMBL" id="SHN48210.1"/>
    </source>
</evidence>